<reference evidence="1 2" key="1">
    <citation type="submission" date="2014-04" db="EMBL/GenBank/DDBJ databases">
        <authorList>
            <consortium name="DOE Joint Genome Institute"/>
            <person name="Kuo A."/>
            <person name="Kohler A."/>
            <person name="Jargeat P."/>
            <person name="Nagy L.G."/>
            <person name="Floudas D."/>
            <person name="Copeland A."/>
            <person name="Barry K.W."/>
            <person name="Cichocki N."/>
            <person name="Veneault-Fourrey C."/>
            <person name="LaButti K."/>
            <person name="Lindquist E.A."/>
            <person name="Lipzen A."/>
            <person name="Lundell T."/>
            <person name="Morin E."/>
            <person name="Murat C."/>
            <person name="Sun H."/>
            <person name="Tunlid A."/>
            <person name="Henrissat B."/>
            <person name="Grigoriev I.V."/>
            <person name="Hibbett D.S."/>
            <person name="Martin F."/>
            <person name="Nordberg H.P."/>
            <person name="Cantor M.N."/>
            <person name="Hua S.X."/>
        </authorList>
    </citation>
    <scope>NUCLEOTIDE SEQUENCE [LARGE SCALE GENOMIC DNA]</scope>
    <source>
        <strain evidence="1 2">Ve08.2h10</strain>
    </source>
</reference>
<organism evidence="1 2">
    <name type="scientific">Paxillus rubicundulus Ve08.2h10</name>
    <dbReference type="NCBI Taxonomy" id="930991"/>
    <lineage>
        <taxon>Eukaryota</taxon>
        <taxon>Fungi</taxon>
        <taxon>Dikarya</taxon>
        <taxon>Basidiomycota</taxon>
        <taxon>Agaricomycotina</taxon>
        <taxon>Agaricomycetes</taxon>
        <taxon>Agaricomycetidae</taxon>
        <taxon>Boletales</taxon>
        <taxon>Paxilineae</taxon>
        <taxon>Paxillaceae</taxon>
        <taxon>Paxillus</taxon>
    </lineage>
</organism>
<protein>
    <submittedName>
        <fullName evidence="1">Uncharacterized protein</fullName>
    </submittedName>
</protein>
<dbReference type="InParanoid" id="A0A0D0DMU0"/>
<sequence length="161" mass="17617">MNQETNLLSITNLKRSRKIHRILLPPLLIPTLGQPPSQLSDAEKMLMLFFNALQQCNCVFGEPLSLNEILDPTEEQDIGNSDSSTKLATDEAIATSVCQEMAVTNGDVIEVDPDSDSDNEDSGSTLTCESALKLCQQLKSVCLVFGDAGSSLKLLRELWVF</sequence>
<name>A0A0D0DMU0_9AGAM</name>
<dbReference type="AlphaFoldDB" id="A0A0D0DMU0"/>
<dbReference type="EMBL" id="KN825223">
    <property type="protein sequence ID" value="KIK92993.1"/>
    <property type="molecule type" value="Genomic_DNA"/>
</dbReference>
<evidence type="ECO:0000313" key="1">
    <source>
        <dbReference type="EMBL" id="KIK92993.1"/>
    </source>
</evidence>
<gene>
    <name evidence="1" type="ORF">PAXRUDRAFT_146061</name>
</gene>
<dbReference type="Proteomes" id="UP000054538">
    <property type="component" value="Unassembled WGS sequence"/>
</dbReference>
<accession>A0A0D0DMU0</accession>
<dbReference type="HOGENOM" id="CLU_088458_1_2_1"/>
<evidence type="ECO:0000313" key="2">
    <source>
        <dbReference type="Proteomes" id="UP000054538"/>
    </source>
</evidence>
<keyword evidence="2" id="KW-1185">Reference proteome</keyword>
<reference evidence="2" key="2">
    <citation type="submission" date="2015-01" db="EMBL/GenBank/DDBJ databases">
        <title>Evolutionary Origins and Diversification of the Mycorrhizal Mutualists.</title>
        <authorList>
            <consortium name="DOE Joint Genome Institute"/>
            <consortium name="Mycorrhizal Genomics Consortium"/>
            <person name="Kohler A."/>
            <person name="Kuo A."/>
            <person name="Nagy L.G."/>
            <person name="Floudas D."/>
            <person name="Copeland A."/>
            <person name="Barry K.W."/>
            <person name="Cichocki N."/>
            <person name="Veneault-Fourrey C."/>
            <person name="LaButti K."/>
            <person name="Lindquist E.A."/>
            <person name="Lipzen A."/>
            <person name="Lundell T."/>
            <person name="Morin E."/>
            <person name="Murat C."/>
            <person name="Riley R."/>
            <person name="Ohm R."/>
            <person name="Sun H."/>
            <person name="Tunlid A."/>
            <person name="Henrissat B."/>
            <person name="Grigoriev I.V."/>
            <person name="Hibbett D.S."/>
            <person name="Martin F."/>
        </authorList>
    </citation>
    <scope>NUCLEOTIDE SEQUENCE [LARGE SCALE GENOMIC DNA]</scope>
    <source>
        <strain evidence="2">Ve08.2h10</strain>
    </source>
</reference>
<proteinExistence type="predicted"/>